<dbReference type="AlphaFoldDB" id="A0A397NJI3"/>
<dbReference type="InterPro" id="IPR044927">
    <property type="entry name" value="Endonuclea_NS_2"/>
</dbReference>
<dbReference type="RefSeq" id="WP_245968683.1">
    <property type="nucleotide sequence ID" value="NZ_QXDC01000006.1"/>
</dbReference>
<sequence length="338" mass="38559">MNRSSVMLNGRRQSAFEVYLRTGRRGTDWCRQDIEVKFNPWHDPQDGRFTFSGQGRYYGAGADVEETGGTGRSGRWQKRAGIDSAGPDYSRLDPRNPRNYKVYIVKPGDTLSGIARFRKGLTVADLEWLNRISAGAPLQIGQKVKVPNQELLEAGRDAKNRFIALWLYAETHNHHLPPDPAHPPSIEQQINDPTYWHPVRKNGYRYDLDLAERPREIRGEVSIDATAMRSRRNQRSAGGADRRATDDGGHYIAARFNGPSDAFNHFAQDANFNRGIYRAMEDGWAASVRAGHRVMVDIVPHYDGLSLRPDRIKVTWFVDGEKRSRTFENEHRSKRRGE</sequence>
<gene>
    <name evidence="3" type="ORF">DFR49_4224</name>
</gene>
<dbReference type="InterPro" id="IPR018392">
    <property type="entry name" value="LysM"/>
</dbReference>
<dbReference type="Pfam" id="PF01476">
    <property type="entry name" value="LysM"/>
    <property type="match status" value="1"/>
</dbReference>
<comment type="caution">
    <text evidence="3">The sequence shown here is derived from an EMBL/GenBank/DDBJ whole genome shotgun (WGS) entry which is preliminary data.</text>
</comment>
<dbReference type="SUPFAM" id="SSF54106">
    <property type="entry name" value="LysM domain"/>
    <property type="match status" value="1"/>
</dbReference>
<feature type="region of interest" description="Disordered" evidence="1">
    <location>
        <begin position="61"/>
        <end position="93"/>
    </location>
</feature>
<dbReference type="CDD" id="cd00118">
    <property type="entry name" value="LysM"/>
    <property type="match status" value="1"/>
</dbReference>
<name>A0A397NJI3_9SPHN</name>
<organism evidence="3 4">
    <name type="scientific">Hephaestia caeni</name>
    <dbReference type="NCBI Taxonomy" id="645617"/>
    <lineage>
        <taxon>Bacteria</taxon>
        <taxon>Pseudomonadati</taxon>
        <taxon>Pseudomonadota</taxon>
        <taxon>Alphaproteobacteria</taxon>
        <taxon>Sphingomonadales</taxon>
        <taxon>Sphingomonadaceae</taxon>
        <taxon>Hephaestia</taxon>
    </lineage>
</organism>
<feature type="domain" description="LysM" evidence="2">
    <location>
        <begin position="101"/>
        <end position="146"/>
    </location>
</feature>
<feature type="region of interest" description="Disordered" evidence="1">
    <location>
        <begin position="227"/>
        <end position="247"/>
    </location>
</feature>
<dbReference type="Pfam" id="PF13930">
    <property type="entry name" value="Endonuclea_NS_2"/>
    <property type="match status" value="1"/>
</dbReference>
<protein>
    <submittedName>
        <fullName evidence="3">LysM domain-containing protein</fullName>
    </submittedName>
</protein>
<reference evidence="3 4" key="1">
    <citation type="submission" date="2018-08" db="EMBL/GenBank/DDBJ databases">
        <title>Genomic Encyclopedia of Type Strains, Phase IV (KMG-IV): sequencing the most valuable type-strain genomes for metagenomic binning, comparative biology and taxonomic classification.</title>
        <authorList>
            <person name="Goeker M."/>
        </authorList>
    </citation>
    <scope>NUCLEOTIDE SEQUENCE [LARGE SCALE GENOMIC DNA]</scope>
    <source>
        <strain evidence="3 4">DSM 25527</strain>
    </source>
</reference>
<dbReference type="SMART" id="SM00257">
    <property type="entry name" value="LysM"/>
    <property type="match status" value="1"/>
</dbReference>
<accession>A0A397NJI3</accession>
<dbReference type="EMBL" id="QXDC01000006">
    <property type="protein sequence ID" value="RIA35447.1"/>
    <property type="molecule type" value="Genomic_DNA"/>
</dbReference>
<dbReference type="InterPro" id="IPR036779">
    <property type="entry name" value="LysM_dom_sf"/>
</dbReference>
<evidence type="ECO:0000313" key="3">
    <source>
        <dbReference type="EMBL" id="RIA35447.1"/>
    </source>
</evidence>
<dbReference type="Gene3D" id="3.10.350.10">
    <property type="entry name" value="LysM domain"/>
    <property type="match status" value="1"/>
</dbReference>
<evidence type="ECO:0000256" key="1">
    <source>
        <dbReference type="SAM" id="MobiDB-lite"/>
    </source>
</evidence>
<evidence type="ECO:0000313" key="4">
    <source>
        <dbReference type="Proteomes" id="UP000266568"/>
    </source>
</evidence>
<keyword evidence="4" id="KW-1185">Reference proteome</keyword>
<proteinExistence type="predicted"/>
<dbReference type="Proteomes" id="UP000266568">
    <property type="component" value="Unassembled WGS sequence"/>
</dbReference>
<dbReference type="PROSITE" id="PS51782">
    <property type="entry name" value="LYSM"/>
    <property type="match status" value="1"/>
</dbReference>
<evidence type="ECO:0000259" key="2">
    <source>
        <dbReference type="PROSITE" id="PS51782"/>
    </source>
</evidence>